<evidence type="ECO:0000313" key="7">
    <source>
        <dbReference type="EMBL" id="KAG9230832.1"/>
    </source>
</evidence>
<name>A0A9P8C2B4_9HELO</name>
<dbReference type="Pfam" id="PF00355">
    <property type="entry name" value="Rieske"/>
    <property type="match status" value="1"/>
</dbReference>
<evidence type="ECO:0000313" key="8">
    <source>
        <dbReference type="Proteomes" id="UP000824998"/>
    </source>
</evidence>
<keyword evidence="4" id="KW-0408">Iron</keyword>
<dbReference type="InterPro" id="IPR001663">
    <property type="entry name" value="Rng_hydr_dOase-A"/>
</dbReference>
<protein>
    <submittedName>
        <fullName evidence="7">Rieske [2Fe-2S] iron-sulfur domain-containing protein</fullName>
    </submittedName>
</protein>
<organism evidence="7 8">
    <name type="scientific">Amylocarpus encephaloides</name>
    <dbReference type="NCBI Taxonomy" id="45428"/>
    <lineage>
        <taxon>Eukaryota</taxon>
        <taxon>Fungi</taxon>
        <taxon>Dikarya</taxon>
        <taxon>Ascomycota</taxon>
        <taxon>Pezizomycotina</taxon>
        <taxon>Leotiomycetes</taxon>
        <taxon>Helotiales</taxon>
        <taxon>Helotiales incertae sedis</taxon>
        <taxon>Amylocarpus</taxon>
    </lineage>
</organism>
<dbReference type="PANTHER" id="PTHR43756:SF6">
    <property type="entry name" value="CLUSTER-BINDING PROTEIN, PUTATIVE (AFU_ORTHOLOGUE AFUA_6G03920)-RELATED"/>
    <property type="match status" value="1"/>
</dbReference>
<gene>
    <name evidence="7" type="ORF">BJ875DRAFT_545848</name>
</gene>
<dbReference type="EMBL" id="MU251641">
    <property type="protein sequence ID" value="KAG9230832.1"/>
    <property type="molecule type" value="Genomic_DNA"/>
</dbReference>
<dbReference type="GO" id="GO:0016491">
    <property type="term" value="F:oxidoreductase activity"/>
    <property type="evidence" value="ECO:0007669"/>
    <property type="project" value="UniProtKB-KW"/>
</dbReference>
<evidence type="ECO:0000256" key="3">
    <source>
        <dbReference type="ARBA" id="ARBA00023002"/>
    </source>
</evidence>
<keyword evidence="8" id="KW-1185">Reference proteome</keyword>
<keyword evidence="3" id="KW-0560">Oxidoreductase</keyword>
<dbReference type="PANTHER" id="PTHR43756">
    <property type="entry name" value="CHOLINE MONOOXYGENASE, CHLOROPLASTIC"/>
    <property type="match status" value="1"/>
</dbReference>
<accession>A0A9P8C2B4</accession>
<dbReference type="GO" id="GO:0051537">
    <property type="term" value="F:2 iron, 2 sulfur cluster binding"/>
    <property type="evidence" value="ECO:0007669"/>
    <property type="project" value="UniProtKB-KW"/>
</dbReference>
<reference evidence="7" key="1">
    <citation type="journal article" date="2021" name="IMA Fungus">
        <title>Genomic characterization of three marine fungi, including Emericellopsis atlantica sp. nov. with signatures of a generalist lifestyle and marine biomass degradation.</title>
        <authorList>
            <person name="Hagestad O.C."/>
            <person name="Hou L."/>
            <person name="Andersen J.H."/>
            <person name="Hansen E.H."/>
            <person name="Altermark B."/>
            <person name="Li C."/>
            <person name="Kuhnert E."/>
            <person name="Cox R.J."/>
            <person name="Crous P.W."/>
            <person name="Spatafora J.W."/>
            <person name="Lail K."/>
            <person name="Amirebrahimi M."/>
            <person name="Lipzen A."/>
            <person name="Pangilinan J."/>
            <person name="Andreopoulos W."/>
            <person name="Hayes R.D."/>
            <person name="Ng V."/>
            <person name="Grigoriev I.V."/>
            <person name="Jackson S.A."/>
            <person name="Sutton T.D.S."/>
            <person name="Dobson A.D.W."/>
            <person name="Rama T."/>
        </authorList>
    </citation>
    <scope>NUCLEOTIDE SEQUENCE</scope>
    <source>
        <strain evidence="7">TRa018bII</strain>
    </source>
</reference>
<evidence type="ECO:0000256" key="4">
    <source>
        <dbReference type="ARBA" id="ARBA00023004"/>
    </source>
</evidence>
<dbReference type="Proteomes" id="UP000824998">
    <property type="component" value="Unassembled WGS sequence"/>
</dbReference>
<dbReference type="InterPro" id="IPR036922">
    <property type="entry name" value="Rieske_2Fe-2S_sf"/>
</dbReference>
<comment type="caution">
    <text evidence="7">The sequence shown here is derived from an EMBL/GenBank/DDBJ whole genome shotgun (WGS) entry which is preliminary data.</text>
</comment>
<dbReference type="InterPro" id="IPR017941">
    <property type="entry name" value="Rieske_2Fe-2S"/>
</dbReference>
<dbReference type="OrthoDB" id="426882at2759"/>
<dbReference type="SUPFAM" id="SSF50022">
    <property type="entry name" value="ISP domain"/>
    <property type="match status" value="1"/>
</dbReference>
<evidence type="ECO:0000256" key="1">
    <source>
        <dbReference type="ARBA" id="ARBA00022714"/>
    </source>
</evidence>
<dbReference type="Gene3D" id="2.102.10.10">
    <property type="entry name" value="Rieske [2Fe-2S] iron-sulphur domain"/>
    <property type="match status" value="1"/>
</dbReference>
<evidence type="ECO:0000256" key="2">
    <source>
        <dbReference type="ARBA" id="ARBA00022723"/>
    </source>
</evidence>
<dbReference type="CDD" id="cd03469">
    <property type="entry name" value="Rieske_RO_Alpha_N"/>
    <property type="match status" value="1"/>
</dbReference>
<proteinExistence type="predicted"/>
<keyword evidence="5" id="KW-0411">Iron-sulfur</keyword>
<sequence length="424" mass="47995">MSFPELTKYGLVIGLLLALGWRLQSQILKQLKGENKGAVWLKNGLSSTSSSIYTYNHEKRTDEVVRSHAEEEFPADWWNDEKIFQLERRAIFSKTWLFVTHICTFQKPGDYRTFEAAGFSLVVMLGKDQNLRVFQNVCRHRAYQVAKKERGSTTVLGCRYHGWSYDTKGNLIKAPEFDNVPGFDKSKNSLWEVRSVIKAGLLFVNLDSNDNVGMLDVPQLQTTFAIPSLRKFHCIGEWKFDGAFNWKFAVFSDPLLEKNPPVLTWARAALFGQTRKRLKLGYNAEIHKNSSGEILTIRLMPKTATTTVVECCLYSILPKCTETTPQALEKAIKEALVEIEVLQKAALGDKRNLVATSNRQHEINTMILHHAKDEELIRAEIQPAAQRGSITAIGKADDEFCRKLDGLSNNKTVCSAHALGLLDW</sequence>
<dbReference type="GO" id="GO:0046872">
    <property type="term" value="F:metal ion binding"/>
    <property type="evidence" value="ECO:0007669"/>
    <property type="project" value="UniProtKB-KW"/>
</dbReference>
<evidence type="ECO:0000256" key="5">
    <source>
        <dbReference type="ARBA" id="ARBA00023014"/>
    </source>
</evidence>
<keyword evidence="2" id="KW-0479">Metal-binding</keyword>
<evidence type="ECO:0000259" key="6">
    <source>
        <dbReference type="PROSITE" id="PS51296"/>
    </source>
</evidence>
<dbReference type="AlphaFoldDB" id="A0A9P8C2B4"/>
<dbReference type="PRINTS" id="PR00090">
    <property type="entry name" value="RNGDIOXGNASE"/>
</dbReference>
<keyword evidence="1" id="KW-0001">2Fe-2S</keyword>
<dbReference type="PROSITE" id="PS51296">
    <property type="entry name" value="RIESKE"/>
    <property type="match status" value="1"/>
</dbReference>
<feature type="domain" description="Rieske" evidence="6">
    <location>
        <begin position="107"/>
        <end position="183"/>
    </location>
</feature>